<dbReference type="AlphaFoldDB" id="A0A1R3GTB1"/>
<evidence type="ECO:0000313" key="2">
    <source>
        <dbReference type="EMBL" id="OMO61368.1"/>
    </source>
</evidence>
<name>A0A1R3GTB1_9ROSI</name>
<feature type="region of interest" description="Disordered" evidence="1">
    <location>
        <begin position="1"/>
        <end position="33"/>
    </location>
</feature>
<proteinExistence type="predicted"/>
<protein>
    <submittedName>
        <fullName evidence="2">Uncharacterized protein</fullName>
    </submittedName>
</protein>
<comment type="caution">
    <text evidence="2">The sequence shown here is derived from an EMBL/GenBank/DDBJ whole genome shotgun (WGS) entry which is preliminary data.</text>
</comment>
<organism evidence="2 3">
    <name type="scientific">Corchorus olitorius</name>
    <dbReference type="NCBI Taxonomy" id="93759"/>
    <lineage>
        <taxon>Eukaryota</taxon>
        <taxon>Viridiplantae</taxon>
        <taxon>Streptophyta</taxon>
        <taxon>Embryophyta</taxon>
        <taxon>Tracheophyta</taxon>
        <taxon>Spermatophyta</taxon>
        <taxon>Magnoliopsida</taxon>
        <taxon>eudicotyledons</taxon>
        <taxon>Gunneridae</taxon>
        <taxon>Pentapetalae</taxon>
        <taxon>rosids</taxon>
        <taxon>malvids</taxon>
        <taxon>Malvales</taxon>
        <taxon>Malvaceae</taxon>
        <taxon>Grewioideae</taxon>
        <taxon>Apeibeae</taxon>
        <taxon>Corchorus</taxon>
    </lineage>
</organism>
<evidence type="ECO:0000313" key="3">
    <source>
        <dbReference type="Proteomes" id="UP000187203"/>
    </source>
</evidence>
<dbReference type="Proteomes" id="UP000187203">
    <property type="component" value="Unassembled WGS sequence"/>
</dbReference>
<reference evidence="3" key="1">
    <citation type="submission" date="2013-09" db="EMBL/GenBank/DDBJ databases">
        <title>Corchorus olitorius genome sequencing.</title>
        <authorList>
            <person name="Alam M."/>
            <person name="Haque M.S."/>
            <person name="Islam M.S."/>
            <person name="Emdad E.M."/>
            <person name="Islam M.M."/>
            <person name="Ahmed B."/>
            <person name="Halim A."/>
            <person name="Hossen Q.M.M."/>
            <person name="Hossain M.Z."/>
            <person name="Ahmed R."/>
            <person name="Khan M.M."/>
            <person name="Islam R."/>
            <person name="Rashid M.M."/>
            <person name="Khan S.A."/>
            <person name="Rahman M.S."/>
            <person name="Alam M."/>
            <person name="Yahiya A.S."/>
            <person name="Khan M.S."/>
            <person name="Azam M.S."/>
            <person name="Haque T."/>
            <person name="Lashkar M.Z.H."/>
            <person name="Akhand A.I."/>
            <person name="Morshed G."/>
            <person name="Roy S."/>
            <person name="Uddin K.S."/>
            <person name="Rabeya T."/>
            <person name="Hossain A.S."/>
            <person name="Chowdhury A."/>
            <person name="Snigdha A.R."/>
            <person name="Mortoza M.S."/>
            <person name="Matin S.A."/>
            <person name="Hoque S.M.E."/>
            <person name="Islam M.K."/>
            <person name="Roy D.K."/>
            <person name="Haider R."/>
            <person name="Moosa M.M."/>
            <person name="Elias S.M."/>
            <person name="Hasan A.M."/>
            <person name="Jahan S."/>
            <person name="Shafiuddin M."/>
            <person name="Mahmood N."/>
            <person name="Shommy N.S."/>
        </authorList>
    </citation>
    <scope>NUCLEOTIDE SEQUENCE [LARGE SCALE GENOMIC DNA]</scope>
    <source>
        <strain evidence="3">cv. O-4</strain>
    </source>
</reference>
<evidence type="ECO:0000256" key="1">
    <source>
        <dbReference type="SAM" id="MobiDB-lite"/>
    </source>
</evidence>
<feature type="compositionally biased region" description="Basic and acidic residues" evidence="1">
    <location>
        <begin position="1"/>
        <end position="11"/>
    </location>
</feature>
<dbReference type="EMBL" id="AWUE01021676">
    <property type="protein sequence ID" value="OMO61368.1"/>
    <property type="molecule type" value="Genomic_DNA"/>
</dbReference>
<sequence length="33" mass="3806">MAESVPKKDEGTLVLETNMREPKEVVTQGRRNY</sequence>
<gene>
    <name evidence="2" type="ORF">COLO4_33447</name>
</gene>
<accession>A0A1R3GTB1</accession>
<keyword evidence="3" id="KW-1185">Reference proteome</keyword>